<evidence type="ECO:0000256" key="6">
    <source>
        <dbReference type="ARBA" id="ARBA00022989"/>
    </source>
</evidence>
<feature type="transmembrane region" description="Helical" evidence="9">
    <location>
        <begin position="301"/>
        <end position="324"/>
    </location>
</feature>
<keyword evidence="6 9" id="KW-1133">Transmembrane helix</keyword>
<keyword evidence="4 8" id="KW-0997">Cell inner membrane</keyword>
<evidence type="ECO:0000256" key="2">
    <source>
        <dbReference type="ARBA" id="ARBA00022448"/>
    </source>
</evidence>
<dbReference type="Proteomes" id="UP000664344">
    <property type="component" value="Unassembled WGS sequence"/>
</dbReference>
<comment type="caution">
    <text evidence="12">The sequence shown here is derived from an EMBL/GenBank/DDBJ whole genome shotgun (WGS) entry which is preliminary data.</text>
</comment>
<sequence length="637" mass="66640">MEQSNALLSESCIDSKRFSLDNSFTMLTRLSLIFLIVLASLACVDVVARTVFSYSFAGTYELNELLVSVVVAGLIASSFFESRNIKVELLSRFGPVGSGLMGLFERALCLLALAVISWSFISKALQTHRYGETTSVLGLQTYPVWSLAGLVALVLALFVIAGMARPVRDCLRALSEEKLLAPVVIVGAVLAVGAVYFTLAGSSDASAVFLVVGGFLLAYALILLQIPVGVALLVVGGLGIGGYLGWPQALAITGNVVVGTATSLDLIAIPLFLLMGNFATASGMSGQIYRAASSALGSRKGGLAIASIVGCGGFGAICGSSIATTATFGKVAFSEMVDRRYASALAAGTIAAGGTLGALIPPSVVLIIYAIIAEVSIQESFQAALIPGLLALVLYCLAIVVTIRLKPELAPQTQAFDRRTAVRDLINAWRPVILFGLVVGGLYGGIFTTQEAGSVGAALALLFFVFSGNFSFNAFWDSLRDTALNSAAIYAIYIGASVFAALMSFAGAADLILEYVKPEETSHIVILAVLVLIYLAIGTIFDTVAAVLVTAPVVLPLIAGMGYDLVWWGVVTLSLVEVGMITPPLGLNVFVMKSVVGNRAQMMEIFRGVTPFLVADAVRIVLLVSFPAIALWLPGVI</sequence>
<feature type="transmembrane region" description="Helical" evidence="9">
    <location>
        <begin position="205"/>
        <end position="222"/>
    </location>
</feature>
<evidence type="ECO:0000256" key="8">
    <source>
        <dbReference type="RuleBase" id="RU369079"/>
    </source>
</evidence>
<evidence type="ECO:0000256" key="5">
    <source>
        <dbReference type="ARBA" id="ARBA00022692"/>
    </source>
</evidence>
<feature type="transmembrane region" description="Helical" evidence="9">
    <location>
        <begin position="612"/>
        <end position="633"/>
    </location>
</feature>
<comment type="subcellular location">
    <subcellularLocation>
        <location evidence="1 8">Cell inner membrane</location>
        <topology evidence="1 8">Multi-pass membrane protein</topology>
    </subcellularLocation>
</comment>
<feature type="transmembrane region" description="Helical" evidence="9">
    <location>
        <begin position="344"/>
        <end position="372"/>
    </location>
</feature>
<evidence type="ECO:0000313" key="13">
    <source>
        <dbReference type="Proteomes" id="UP000664344"/>
    </source>
</evidence>
<feature type="domain" description="TRAP C4-dicarboxylate transport system permease DctM subunit" evidence="11">
    <location>
        <begin position="217"/>
        <end position="629"/>
    </location>
</feature>
<feature type="transmembrane region" description="Helical" evidence="9">
    <location>
        <begin position="455"/>
        <end position="476"/>
    </location>
</feature>
<evidence type="ECO:0000256" key="9">
    <source>
        <dbReference type="SAM" id="Phobius"/>
    </source>
</evidence>
<dbReference type="EMBL" id="JAFKDB010000002">
    <property type="protein sequence ID" value="MBN7768373.1"/>
    <property type="molecule type" value="Genomic_DNA"/>
</dbReference>
<keyword evidence="5 9" id="KW-0812">Transmembrane</keyword>
<evidence type="ECO:0000259" key="10">
    <source>
        <dbReference type="Pfam" id="PF04290"/>
    </source>
</evidence>
<reference evidence="12 13" key="1">
    <citation type="submission" date="2021-02" db="EMBL/GenBank/DDBJ databases">
        <title>PHA producing bacteria isolated from coastal sediment in Guangdong, Shenzhen.</title>
        <authorList>
            <person name="Zheng W."/>
            <person name="Yu S."/>
            <person name="Huang Y."/>
        </authorList>
    </citation>
    <scope>NUCLEOTIDE SEQUENCE [LARGE SCALE GENOMIC DNA]</scope>
    <source>
        <strain evidence="12 13">TN21-5</strain>
    </source>
</reference>
<evidence type="ECO:0000256" key="7">
    <source>
        <dbReference type="ARBA" id="ARBA00023136"/>
    </source>
</evidence>
<dbReference type="NCBIfam" id="TIGR00786">
    <property type="entry name" value="dctM"/>
    <property type="match status" value="1"/>
</dbReference>
<dbReference type="Pfam" id="PF04290">
    <property type="entry name" value="DctQ"/>
    <property type="match status" value="1"/>
</dbReference>
<organism evidence="12 13">
    <name type="scientific">Marinobacter daepoensis</name>
    <dbReference type="NCBI Taxonomy" id="262077"/>
    <lineage>
        <taxon>Bacteria</taxon>
        <taxon>Pseudomonadati</taxon>
        <taxon>Pseudomonadota</taxon>
        <taxon>Gammaproteobacteria</taxon>
        <taxon>Pseudomonadales</taxon>
        <taxon>Marinobacteraceae</taxon>
        <taxon>Marinobacter</taxon>
    </lineage>
</organism>
<keyword evidence="3" id="KW-1003">Cell membrane</keyword>
<feature type="transmembrane region" description="Helical" evidence="9">
    <location>
        <begin position="32"/>
        <end position="52"/>
    </location>
</feature>
<gene>
    <name evidence="12" type="ORF">JYP53_00455</name>
</gene>
<dbReference type="PANTHER" id="PTHR33362">
    <property type="entry name" value="SIALIC ACID TRAP TRANSPORTER PERMEASE PROTEIN SIAT-RELATED"/>
    <property type="match status" value="1"/>
</dbReference>
<feature type="transmembrane region" description="Helical" evidence="9">
    <location>
        <begin position="266"/>
        <end position="289"/>
    </location>
</feature>
<dbReference type="InterPro" id="IPR010656">
    <property type="entry name" value="DctM"/>
</dbReference>
<evidence type="ECO:0000256" key="3">
    <source>
        <dbReference type="ARBA" id="ARBA00022475"/>
    </source>
</evidence>
<dbReference type="InterPro" id="IPR004681">
    <property type="entry name" value="TRAP_DctM"/>
</dbReference>
<evidence type="ECO:0000313" key="12">
    <source>
        <dbReference type="EMBL" id="MBN7768373.1"/>
    </source>
</evidence>
<dbReference type="Pfam" id="PF06808">
    <property type="entry name" value="DctM"/>
    <property type="match status" value="1"/>
</dbReference>
<accession>A0ABS3BA25</accession>
<comment type="function">
    <text evidence="8">Part of the tripartite ATP-independent periplasmic (TRAP) transport system.</text>
</comment>
<feature type="transmembrane region" description="Helical" evidence="9">
    <location>
        <begin position="525"/>
        <end position="553"/>
    </location>
</feature>
<evidence type="ECO:0000259" key="11">
    <source>
        <dbReference type="Pfam" id="PF06808"/>
    </source>
</evidence>
<keyword evidence="2 8" id="KW-0813">Transport</keyword>
<proteinExistence type="predicted"/>
<protein>
    <submittedName>
        <fullName evidence="12">TRAP transporter large permease subunit</fullName>
    </submittedName>
</protein>
<feature type="domain" description="Tripartite ATP-independent periplasmic transporters DctQ component" evidence="10">
    <location>
        <begin position="40"/>
        <end position="168"/>
    </location>
</feature>
<feature type="transmembrane region" description="Helical" evidence="9">
    <location>
        <begin position="103"/>
        <end position="122"/>
    </location>
</feature>
<feature type="transmembrane region" description="Helical" evidence="9">
    <location>
        <begin position="64"/>
        <end position="82"/>
    </location>
</feature>
<dbReference type="RefSeq" id="WP_206556351.1">
    <property type="nucleotide sequence ID" value="NZ_JAFKDB010000002.1"/>
</dbReference>
<feature type="transmembrane region" description="Helical" evidence="9">
    <location>
        <begin position="425"/>
        <end position="443"/>
    </location>
</feature>
<feature type="transmembrane region" description="Helical" evidence="9">
    <location>
        <begin position="488"/>
        <end position="513"/>
    </location>
</feature>
<evidence type="ECO:0000256" key="1">
    <source>
        <dbReference type="ARBA" id="ARBA00004429"/>
    </source>
</evidence>
<feature type="transmembrane region" description="Helical" evidence="9">
    <location>
        <begin position="565"/>
        <end position="591"/>
    </location>
</feature>
<feature type="transmembrane region" description="Helical" evidence="9">
    <location>
        <begin position="142"/>
        <end position="167"/>
    </location>
</feature>
<dbReference type="PANTHER" id="PTHR33362:SF5">
    <property type="entry name" value="C4-DICARBOXYLATE TRAP TRANSPORTER LARGE PERMEASE PROTEIN DCTM"/>
    <property type="match status" value="1"/>
</dbReference>
<evidence type="ECO:0000256" key="4">
    <source>
        <dbReference type="ARBA" id="ARBA00022519"/>
    </source>
</evidence>
<dbReference type="InterPro" id="IPR055348">
    <property type="entry name" value="DctQ"/>
</dbReference>
<feature type="transmembrane region" description="Helical" evidence="9">
    <location>
        <begin position="179"/>
        <end position="199"/>
    </location>
</feature>
<keyword evidence="13" id="KW-1185">Reference proteome</keyword>
<keyword evidence="7 9" id="KW-0472">Membrane</keyword>
<feature type="transmembrane region" description="Helical" evidence="9">
    <location>
        <begin position="384"/>
        <end position="405"/>
    </location>
</feature>
<name>A0ABS3BA25_9GAMM</name>